<gene>
    <name evidence="1" type="ORF">NQ318_022231</name>
</gene>
<proteinExistence type="predicted"/>
<evidence type="ECO:0000313" key="1">
    <source>
        <dbReference type="EMBL" id="KAJ8939513.1"/>
    </source>
</evidence>
<sequence>MAYDYNMKLINRNDSDRPAGKYKQKLALLKQMIREYVHENAALVDELEEVQMNIIIRKEERKFLLRKLCEYEPQIALEVQNAAKDSPLPRPSGSDTKKLKRNIWIL</sequence>
<accession>A0AAV8XN94</accession>
<dbReference type="AlphaFoldDB" id="A0AAV8XN94"/>
<dbReference type="EMBL" id="JAPWTK010000484">
    <property type="protein sequence ID" value="KAJ8939513.1"/>
    <property type="molecule type" value="Genomic_DNA"/>
</dbReference>
<keyword evidence="2" id="KW-1185">Reference proteome</keyword>
<dbReference type="Proteomes" id="UP001162162">
    <property type="component" value="Unassembled WGS sequence"/>
</dbReference>
<reference evidence="1" key="1">
    <citation type="journal article" date="2023" name="Insect Mol. Biol.">
        <title>Genome sequencing provides insights into the evolution of gene families encoding plant cell wall-degrading enzymes in longhorned beetles.</title>
        <authorList>
            <person name="Shin N.R."/>
            <person name="Okamura Y."/>
            <person name="Kirsch R."/>
            <person name="Pauchet Y."/>
        </authorList>
    </citation>
    <scope>NUCLEOTIDE SEQUENCE</scope>
    <source>
        <strain evidence="1">AMC_N1</strain>
    </source>
</reference>
<protein>
    <submittedName>
        <fullName evidence="1">Uncharacterized protein</fullName>
    </submittedName>
</protein>
<evidence type="ECO:0000313" key="2">
    <source>
        <dbReference type="Proteomes" id="UP001162162"/>
    </source>
</evidence>
<name>A0AAV8XN94_9CUCU</name>
<organism evidence="1 2">
    <name type="scientific">Aromia moschata</name>
    <dbReference type="NCBI Taxonomy" id="1265417"/>
    <lineage>
        <taxon>Eukaryota</taxon>
        <taxon>Metazoa</taxon>
        <taxon>Ecdysozoa</taxon>
        <taxon>Arthropoda</taxon>
        <taxon>Hexapoda</taxon>
        <taxon>Insecta</taxon>
        <taxon>Pterygota</taxon>
        <taxon>Neoptera</taxon>
        <taxon>Endopterygota</taxon>
        <taxon>Coleoptera</taxon>
        <taxon>Polyphaga</taxon>
        <taxon>Cucujiformia</taxon>
        <taxon>Chrysomeloidea</taxon>
        <taxon>Cerambycidae</taxon>
        <taxon>Cerambycinae</taxon>
        <taxon>Callichromatini</taxon>
        <taxon>Aromia</taxon>
    </lineage>
</organism>
<comment type="caution">
    <text evidence="1">The sequence shown here is derived from an EMBL/GenBank/DDBJ whole genome shotgun (WGS) entry which is preliminary data.</text>
</comment>